<evidence type="ECO:0000256" key="1">
    <source>
        <dbReference type="SAM" id="MobiDB-lite"/>
    </source>
</evidence>
<accession>A0A8T1VB68</accession>
<organism evidence="2 3">
    <name type="scientific">Phytophthora pseudosyringae</name>
    <dbReference type="NCBI Taxonomy" id="221518"/>
    <lineage>
        <taxon>Eukaryota</taxon>
        <taxon>Sar</taxon>
        <taxon>Stramenopiles</taxon>
        <taxon>Oomycota</taxon>
        <taxon>Peronosporomycetes</taxon>
        <taxon>Peronosporales</taxon>
        <taxon>Peronosporaceae</taxon>
        <taxon>Phytophthora</taxon>
    </lineage>
</organism>
<comment type="caution">
    <text evidence="2">The sequence shown here is derived from an EMBL/GenBank/DDBJ whole genome shotgun (WGS) entry which is preliminary data.</text>
</comment>
<name>A0A8T1VB68_9STRA</name>
<dbReference type="EMBL" id="JAGDFM010000620">
    <property type="protein sequence ID" value="KAG7376794.1"/>
    <property type="molecule type" value="Genomic_DNA"/>
</dbReference>
<reference evidence="2" key="1">
    <citation type="submission" date="2021-02" db="EMBL/GenBank/DDBJ databases">
        <authorList>
            <person name="Palmer J.M."/>
        </authorList>
    </citation>
    <scope>NUCLEOTIDE SEQUENCE</scope>
    <source>
        <strain evidence="2">SCRP734</strain>
    </source>
</reference>
<evidence type="ECO:0000313" key="2">
    <source>
        <dbReference type="EMBL" id="KAG7376794.1"/>
    </source>
</evidence>
<dbReference type="Proteomes" id="UP000694044">
    <property type="component" value="Unassembled WGS sequence"/>
</dbReference>
<feature type="compositionally biased region" description="Polar residues" evidence="1">
    <location>
        <begin position="164"/>
        <end position="181"/>
    </location>
</feature>
<keyword evidence="3" id="KW-1185">Reference proteome</keyword>
<feature type="region of interest" description="Disordered" evidence="1">
    <location>
        <begin position="28"/>
        <end position="62"/>
    </location>
</feature>
<feature type="compositionally biased region" description="Low complexity" evidence="1">
    <location>
        <begin position="47"/>
        <end position="58"/>
    </location>
</feature>
<evidence type="ECO:0000313" key="3">
    <source>
        <dbReference type="Proteomes" id="UP000694044"/>
    </source>
</evidence>
<gene>
    <name evidence="2" type="ORF">PHYPSEUDO_012736</name>
</gene>
<protein>
    <submittedName>
        <fullName evidence="2">Uncharacterized protein</fullName>
    </submittedName>
</protein>
<feature type="region of interest" description="Disordered" evidence="1">
    <location>
        <begin position="140"/>
        <end position="181"/>
    </location>
</feature>
<dbReference type="OrthoDB" id="10599459at2759"/>
<dbReference type="AlphaFoldDB" id="A0A8T1VB68"/>
<feature type="compositionally biased region" description="Low complexity" evidence="1">
    <location>
        <begin position="140"/>
        <end position="154"/>
    </location>
</feature>
<proteinExistence type="predicted"/>
<sequence length="225" mass="24802">MSRCGYRSTSLFPQKSANCPVRQRICNSAPTTRVISDQEEDWDWGEQQAQSDSTASQQPGALRISTSDDKFLERVYEANVEGSMRAIGEVDIPVWNQEQPTRCAGGFTDFMDPFSSDSENGYLEDSGSDEPYEYWTTRKSYSPSPFSNSGSLSFEDSDDDEEPPNTSKIDNRTSTESIDCTPSLTISPSIFSSGLSRYSDLGPSVTRGWTAMIYGGATFEGPTSI</sequence>